<dbReference type="OrthoDB" id="9780991at2"/>
<dbReference type="SUPFAM" id="SSF53850">
    <property type="entry name" value="Periplasmic binding protein-like II"/>
    <property type="match status" value="1"/>
</dbReference>
<comment type="caution">
    <text evidence="2">The sequence shown here is derived from an EMBL/GenBank/DDBJ whole genome shotgun (WGS) entry which is preliminary data.</text>
</comment>
<evidence type="ECO:0000256" key="1">
    <source>
        <dbReference type="SAM" id="SignalP"/>
    </source>
</evidence>
<dbReference type="PANTHER" id="PTHR43649">
    <property type="entry name" value="ARABINOSE-BINDING PROTEIN-RELATED"/>
    <property type="match status" value="1"/>
</dbReference>
<sequence length="440" mass="46584">MNKQFKLFASVTAVAAMTIGLSACASSDSGAGSERITYWASNQGESLTVDEEVLTESLDRFTEETGVEVDLEVISWTDLYNRILTAVTSGDGPDVLNIGNTWAVTLQQTGAFDPVEGDLLEAVGGADRFLAPSWATTGAEGETPTSVPIYGQAYSMYYNTALFADAGITTAPTTWDELVTTAKALTKDTDGDGTIDQWGVTHAGASVTQNAHQGFIRGVQNGGSTFDSDGQGTFDSAEQVAGATQFVNLMAVDKVMAPSDAELTQEAMGVTNLIDGKAGIIFSQSPLKNFASRDFTDWAVAPMPLNEAGDTGDKATESFVAGINLSVFKNSDNKEGAYSLMNWLTSDAEQAQLNDAYSSLPVVDAAYDDERFQTDVIKQKQDTLANHALPMPLVPEEGQMETLVGTALKNLFAQAATGTVTEADVQDALTDANNQMLAAQ</sequence>
<keyword evidence="1" id="KW-0732">Signal</keyword>
<organism evidence="2 3">
    <name type="scientific">Cryobacterium melibiosiphilum</name>
    <dbReference type="NCBI Taxonomy" id="995039"/>
    <lineage>
        <taxon>Bacteria</taxon>
        <taxon>Bacillati</taxon>
        <taxon>Actinomycetota</taxon>
        <taxon>Actinomycetes</taxon>
        <taxon>Micrococcales</taxon>
        <taxon>Microbacteriaceae</taxon>
        <taxon>Cryobacterium</taxon>
    </lineage>
</organism>
<dbReference type="Gene3D" id="3.40.190.10">
    <property type="entry name" value="Periplasmic binding protein-like II"/>
    <property type="match status" value="1"/>
</dbReference>
<dbReference type="InterPro" id="IPR006059">
    <property type="entry name" value="SBP"/>
</dbReference>
<dbReference type="Proteomes" id="UP000272015">
    <property type="component" value="Unassembled WGS sequence"/>
</dbReference>
<name>A0A3A5MR68_9MICO</name>
<proteinExistence type="predicted"/>
<dbReference type="PROSITE" id="PS51257">
    <property type="entry name" value="PROKAR_LIPOPROTEIN"/>
    <property type="match status" value="1"/>
</dbReference>
<reference evidence="2 3" key="1">
    <citation type="submission" date="2018-09" db="EMBL/GenBank/DDBJ databases">
        <title>Novel species of Cryobacterium.</title>
        <authorList>
            <person name="Liu Q."/>
            <person name="Xin Y.-H."/>
        </authorList>
    </citation>
    <scope>NUCLEOTIDE SEQUENCE [LARGE SCALE GENOMIC DNA]</scope>
    <source>
        <strain evidence="2 3">Hh39</strain>
    </source>
</reference>
<dbReference type="InterPro" id="IPR050490">
    <property type="entry name" value="Bact_solute-bd_prot1"/>
</dbReference>
<evidence type="ECO:0000313" key="3">
    <source>
        <dbReference type="Proteomes" id="UP000272015"/>
    </source>
</evidence>
<protein>
    <submittedName>
        <fullName evidence="2">Extracellular solute-binding protein</fullName>
    </submittedName>
</protein>
<dbReference type="Pfam" id="PF01547">
    <property type="entry name" value="SBP_bac_1"/>
    <property type="match status" value="1"/>
</dbReference>
<keyword evidence="3" id="KW-1185">Reference proteome</keyword>
<dbReference type="PANTHER" id="PTHR43649:SF12">
    <property type="entry name" value="DIACETYLCHITOBIOSE BINDING PROTEIN DASA"/>
    <property type="match status" value="1"/>
</dbReference>
<dbReference type="RefSeq" id="WP_119973203.1">
    <property type="nucleotide sequence ID" value="NZ_JBHSQA010000006.1"/>
</dbReference>
<accession>A0A3A5MR68</accession>
<evidence type="ECO:0000313" key="2">
    <source>
        <dbReference type="EMBL" id="RJT89668.1"/>
    </source>
</evidence>
<dbReference type="EMBL" id="QZVS01000070">
    <property type="protein sequence ID" value="RJT89668.1"/>
    <property type="molecule type" value="Genomic_DNA"/>
</dbReference>
<dbReference type="AlphaFoldDB" id="A0A3A5MR68"/>
<gene>
    <name evidence="2" type="ORF">D6T64_06180</name>
</gene>
<feature type="signal peptide" evidence="1">
    <location>
        <begin position="1"/>
        <end position="25"/>
    </location>
</feature>
<feature type="chain" id="PRO_5017464140" evidence="1">
    <location>
        <begin position="26"/>
        <end position="440"/>
    </location>
</feature>